<keyword evidence="7 10" id="KW-1133">Transmembrane helix</keyword>
<evidence type="ECO:0000256" key="8">
    <source>
        <dbReference type="ARBA" id="ARBA00023032"/>
    </source>
</evidence>
<feature type="transmembrane region" description="Helical" evidence="10">
    <location>
        <begin position="28"/>
        <end position="52"/>
    </location>
</feature>
<dbReference type="AlphaFoldDB" id="A0A1H2LLG0"/>
<keyword evidence="3" id="KW-1003">Cell membrane</keyword>
<keyword evidence="6 10" id="KW-0812">Transmembrane</keyword>
<keyword evidence="4" id="KW-0997">Cell inner membrane</keyword>
<evidence type="ECO:0000313" key="12">
    <source>
        <dbReference type="Proteomes" id="UP000198825"/>
    </source>
</evidence>
<feature type="transmembrane region" description="Helical" evidence="10">
    <location>
        <begin position="72"/>
        <end position="103"/>
    </location>
</feature>
<feature type="transmembrane region" description="Helical" evidence="10">
    <location>
        <begin position="141"/>
        <end position="161"/>
    </location>
</feature>
<evidence type="ECO:0000256" key="2">
    <source>
        <dbReference type="ARBA" id="ARBA00022448"/>
    </source>
</evidence>
<protein>
    <submittedName>
        <fullName evidence="11">CysZ protein</fullName>
    </submittedName>
</protein>
<dbReference type="Proteomes" id="UP000198825">
    <property type="component" value="Chromosome I"/>
</dbReference>
<keyword evidence="9 10" id="KW-0472">Membrane</keyword>
<keyword evidence="12" id="KW-1185">Reference proteome</keyword>
<evidence type="ECO:0000256" key="6">
    <source>
        <dbReference type="ARBA" id="ARBA00022692"/>
    </source>
</evidence>
<gene>
    <name evidence="11" type="ORF">SAMN04488544_0420</name>
</gene>
<evidence type="ECO:0000313" key="11">
    <source>
        <dbReference type="EMBL" id="SDU81585.1"/>
    </source>
</evidence>
<dbReference type="RefSeq" id="WP_091072962.1">
    <property type="nucleotide sequence ID" value="NZ_LT629799.1"/>
</dbReference>
<evidence type="ECO:0000256" key="1">
    <source>
        <dbReference type="ARBA" id="ARBA00004141"/>
    </source>
</evidence>
<comment type="subcellular location">
    <subcellularLocation>
        <location evidence="1">Membrane</location>
        <topology evidence="1">Multi-pass membrane protein</topology>
    </subcellularLocation>
</comment>
<keyword evidence="2" id="KW-0813">Transport</keyword>
<proteinExistence type="predicted"/>
<dbReference type="EMBL" id="LT629799">
    <property type="protein sequence ID" value="SDU81585.1"/>
    <property type="molecule type" value="Genomic_DNA"/>
</dbReference>
<reference evidence="12" key="1">
    <citation type="submission" date="2016-10" db="EMBL/GenBank/DDBJ databases">
        <authorList>
            <person name="Varghese N."/>
            <person name="Submissions S."/>
        </authorList>
    </citation>
    <scope>NUCLEOTIDE SEQUENCE [LARGE SCALE GENOMIC DNA]</scope>
    <source>
        <strain evidence="12">DSM 21743</strain>
    </source>
</reference>
<evidence type="ECO:0000256" key="10">
    <source>
        <dbReference type="SAM" id="Phobius"/>
    </source>
</evidence>
<feature type="transmembrane region" description="Helical" evidence="10">
    <location>
        <begin position="167"/>
        <end position="190"/>
    </location>
</feature>
<name>A0A1H2LLG0_9ACTN</name>
<organism evidence="11 12">
    <name type="scientific">Microlunatus sagamiharensis</name>
    <dbReference type="NCBI Taxonomy" id="546874"/>
    <lineage>
        <taxon>Bacteria</taxon>
        <taxon>Bacillati</taxon>
        <taxon>Actinomycetota</taxon>
        <taxon>Actinomycetes</taxon>
        <taxon>Propionibacteriales</taxon>
        <taxon>Propionibacteriaceae</taxon>
        <taxon>Microlunatus</taxon>
    </lineage>
</organism>
<dbReference type="STRING" id="546874.SAMN04488544_0420"/>
<dbReference type="GO" id="GO:0005886">
    <property type="term" value="C:plasma membrane"/>
    <property type="evidence" value="ECO:0007669"/>
    <property type="project" value="TreeGrafter"/>
</dbReference>
<dbReference type="GO" id="GO:0019344">
    <property type="term" value="P:cysteine biosynthetic process"/>
    <property type="evidence" value="ECO:0007669"/>
    <property type="project" value="TreeGrafter"/>
</dbReference>
<dbReference type="Pfam" id="PF07264">
    <property type="entry name" value="EI24"/>
    <property type="match status" value="1"/>
</dbReference>
<dbReference type="OrthoDB" id="3375053at2"/>
<dbReference type="InterPro" id="IPR059112">
    <property type="entry name" value="CysZ/EI24"/>
</dbReference>
<evidence type="ECO:0000256" key="7">
    <source>
        <dbReference type="ARBA" id="ARBA00022989"/>
    </source>
</evidence>
<dbReference type="PANTHER" id="PTHR37468:SF1">
    <property type="entry name" value="SULFATE TRANSPORTER CYSZ"/>
    <property type="match status" value="1"/>
</dbReference>
<feature type="transmembrane region" description="Helical" evidence="10">
    <location>
        <begin position="210"/>
        <end position="233"/>
    </location>
</feature>
<evidence type="ECO:0000256" key="9">
    <source>
        <dbReference type="ARBA" id="ARBA00023136"/>
    </source>
</evidence>
<dbReference type="InterPro" id="IPR050480">
    <property type="entry name" value="CysZ-like"/>
</dbReference>
<sequence>MPSAPAEVVGGAALLARSASFLLRRPRLFWLGAVPPLITSVLFVVLLVLLVAELPALTTWLTPFASSWGEGFALTARVVVGTLLVGGTVLLMVLVFSTLTLALGSPVYDRISEAVDRSCAGAPAPLDEPLRTGAVRAVRQSVALVLVSAAGAVVLFGVGFVPVAGQVVAAVGGALFGGWMLVIELVGSPLERRGVLTLRERRQTLARRRWRSLGLGVPCFLLLSVPFVAVVAFPVATAAGTLLARQLRDEPSDLSTVAQKSTARQVTDQ</sequence>
<keyword evidence="8" id="KW-0764">Sulfate transport</keyword>
<dbReference type="GO" id="GO:0000103">
    <property type="term" value="P:sulfate assimilation"/>
    <property type="evidence" value="ECO:0007669"/>
    <property type="project" value="TreeGrafter"/>
</dbReference>
<evidence type="ECO:0000256" key="5">
    <source>
        <dbReference type="ARBA" id="ARBA00022605"/>
    </source>
</evidence>
<evidence type="ECO:0000256" key="3">
    <source>
        <dbReference type="ARBA" id="ARBA00022475"/>
    </source>
</evidence>
<dbReference type="GO" id="GO:0009675">
    <property type="term" value="F:high-affinity sulfate:proton symporter activity"/>
    <property type="evidence" value="ECO:0007669"/>
    <property type="project" value="TreeGrafter"/>
</dbReference>
<evidence type="ECO:0000256" key="4">
    <source>
        <dbReference type="ARBA" id="ARBA00022519"/>
    </source>
</evidence>
<accession>A0A1H2LLG0</accession>
<dbReference type="PANTHER" id="PTHR37468">
    <property type="entry name" value="SULFATE TRANSPORTER CYSZ"/>
    <property type="match status" value="1"/>
</dbReference>
<keyword evidence="5" id="KW-0028">Amino-acid biosynthesis</keyword>